<evidence type="ECO:0000313" key="2">
    <source>
        <dbReference type="Proteomes" id="UP000315369"/>
    </source>
</evidence>
<protein>
    <recommendedName>
        <fullName evidence="3">Lipoprotein</fullName>
    </recommendedName>
</protein>
<dbReference type="InterPro" id="IPR011047">
    <property type="entry name" value="Quinoprotein_ADH-like_sf"/>
</dbReference>
<gene>
    <name evidence="1" type="ORF">FJV41_20500</name>
</gene>
<evidence type="ECO:0008006" key="3">
    <source>
        <dbReference type="Google" id="ProtNLM"/>
    </source>
</evidence>
<accession>A0A540WYN4</accession>
<dbReference type="Proteomes" id="UP000315369">
    <property type="component" value="Unassembled WGS sequence"/>
</dbReference>
<organism evidence="1 2">
    <name type="scientific">Myxococcus llanfairpwllgwyngyllgogerychwyrndrobwllllantysiliogogogochensis</name>
    <dbReference type="NCBI Taxonomy" id="2590453"/>
    <lineage>
        <taxon>Bacteria</taxon>
        <taxon>Pseudomonadati</taxon>
        <taxon>Myxococcota</taxon>
        <taxon>Myxococcia</taxon>
        <taxon>Myxococcales</taxon>
        <taxon>Cystobacterineae</taxon>
        <taxon>Myxococcaceae</taxon>
        <taxon>Myxococcus</taxon>
    </lineage>
</organism>
<sequence>MGPGKGNESMRHSRSYFLAGSCALFCACGPMEESVDPPTTDSDSELELSQDLNNAPQCTGPRFVADLAPGTGSTNLLDSAEVDGVVYMSIVYGPSLDTYYLWKLEEKSGGQDLHSGWKATLLLGNLSDAPKRMTVVGSKVFFILDDGIHGSELWKTDGTPGGTRLVEDINPFGSAFSDNPLNPVAVGKTLYFAADDGTHGTELWRSDGTTGGTRLVKDIFPGLPSSSPGQPLLDGKRLLFAADDGSKGRELWKSDGTSGGTRRVRDIFPGAMGSSPDQLFRLEDGTVFFVADDGTHGRELWTTDGTKEDTELVEDIRAGSAGSDIAWLTSGKKKLYFTANDGVHGSELWTSMGCEDDTRLVKDIRPGAMGSAPNELVPLKGNVILFADDATHGREPWRSNGTTAGTLMLADTHPTSPPSGYGPTSLVAGKNKVFFYATTPDTGKEPWVTDGTPSGTRLIKDLRPGPEPSISGDPFPPFVVGGGATFPYYNEAVGVELVWTDGTASGTRVADINPGPDSSSPVAFRATHDWVYLVASDGIHNSEPWALSVGCFPKN</sequence>
<dbReference type="AlphaFoldDB" id="A0A540WYN4"/>
<reference evidence="1 2" key="1">
    <citation type="submission" date="2019-06" db="EMBL/GenBank/DDBJ databases">
        <authorList>
            <person name="Livingstone P."/>
            <person name="Whitworth D."/>
        </authorList>
    </citation>
    <scope>NUCLEOTIDE SEQUENCE [LARGE SCALE GENOMIC DNA]</scope>
    <source>
        <strain evidence="1 2">AM401</strain>
    </source>
</reference>
<dbReference type="InterPro" id="IPR030916">
    <property type="entry name" value="ELWxxDGT_rpt"/>
</dbReference>
<evidence type="ECO:0000313" key="1">
    <source>
        <dbReference type="EMBL" id="TQF14115.1"/>
    </source>
</evidence>
<comment type="caution">
    <text evidence="1">The sequence shown here is derived from an EMBL/GenBank/DDBJ whole genome shotgun (WGS) entry which is preliminary data.</text>
</comment>
<keyword evidence="2" id="KW-1185">Reference proteome</keyword>
<name>A0A540WYN4_9BACT</name>
<dbReference type="NCBIfam" id="TIGR04534">
    <property type="entry name" value="ELWxxDGT_rpt"/>
    <property type="match status" value="3"/>
</dbReference>
<dbReference type="OrthoDB" id="5242130at2"/>
<dbReference type="EMBL" id="VIFM01000078">
    <property type="protein sequence ID" value="TQF14115.1"/>
    <property type="molecule type" value="Genomic_DNA"/>
</dbReference>
<proteinExistence type="predicted"/>
<dbReference type="SUPFAM" id="SSF50998">
    <property type="entry name" value="Quinoprotein alcohol dehydrogenase-like"/>
    <property type="match status" value="1"/>
</dbReference>
<dbReference type="PROSITE" id="PS51257">
    <property type="entry name" value="PROKAR_LIPOPROTEIN"/>
    <property type="match status" value="1"/>
</dbReference>